<gene>
    <name evidence="6" type="ORF">IPOD504_LOCUS7410</name>
</gene>
<protein>
    <recommendedName>
        <fullName evidence="8">Poly [ADP-ribose] polymerase</fullName>
    </recommendedName>
</protein>
<evidence type="ECO:0000256" key="5">
    <source>
        <dbReference type="ARBA" id="ARBA00024347"/>
    </source>
</evidence>
<proteinExistence type="inferred from homology"/>
<accession>A0ABN8IBV4</accession>
<evidence type="ECO:0000256" key="4">
    <source>
        <dbReference type="ARBA" id="ARBA00023027"/>
    </source>
</evidence>
<evidence type="ECO:0008006" key="8">
    <source>
        <dbReference type="Google" id="ProtNLM"/>
    </source>
</evidence>
<name>A0ABN8IBV4_9NEOP</name>
<evidence type="ECO:0000256" key="3">
    <source>
        <dbReference type="ARBA" id="ARBA00022695"/>
    </source>
</evidence>
<dbReference type="Proteomes" id="UP000837857">
    <property type="component" value="Chromosome 2"/>
</dbReference>
<dbReference type="EMBL" id="OW152814">
    <property type="protein sequence ID" value="CAH2050373.1"/>
    <property type="molecule type" value="Genomic_DNA"/>
</dbReference>
<dbReference type="PANTHER" id="PTHR21328">
    <property type="entry name" value="POLY ADP-RIBOSE POLYMERASE FAMILY, MEMBER PARP"/>
    <property type="match status" value="1"/>
</dbReference>
<keyword evidence="7" id="KW-1185">Reference proteome</keyword>
<keyword evidence="2" id="KW-0808">Transferase</keyword>
<evidence type="ECO:0000313" key="6">
    <source>
        <dbReference type="EMBL" id="CAH2050373.1"/>
    </source>
</evidence>
<keyword evidence="3" id="KW-0548">Nucleotidyltransferase</keyword>
<feature type="non-terminal residue" evidence="6">
    <location>
        <position position="1"/>
    </location>
</feature>
<evidence type="ECO:0000313" key="7">
    <source>
        <dbReference type="Proteomes" id="UP000837857"/>
    </source>
</evidence>
<dbReference type="SUPFAM" id="SSF56399">
    <property type="entry name" value="ADP-ribosylation"/>
    <property type="match status" value="1"/>
</dbReference>
<evidence type="ECO:0000256" key="1">
    <source>
        <dbReference type="ARBA" id="ARBA00022676"/>
    </source>
</evidence>
<organism evidence="6 7">
    <name type="scientific">Iphiclides podalirius</name>
    <name type="common">scarce swallowtail</name>
    <dbReference type="NCBI Taxonomy" id="110791"/>
    <lineage>
        <taxon>Eukaryota</taxon>
        <taxon>Metazoa</taxon>
        <taxon>Ecdysozoa</taxon>
        <taxon>Arthropoda</taxon>
        <taxon>Hexapoda</taxon>
        <taxon>Insecta</taxon>
        <taxon>Pterygota</taxon>
        <taxon>Neoptera</taxon>
        <taxon>Endopterygota</taxon>
        <taxon>Lepidoptera</taxon>
        <taxon>Glossata</taxon>
        <taxon>Ditrysia</taxon>
        <taxon>Papilionoidea</taxon>
        <taxon>Papilionidae</taxon>
        <taxon>Papilioninae</taxon>
        <taxon>Iphiclides</taxon>
    </lineage>
</organism>
<reference evidence="6" key="1">
    <citation type="submission" date="2022-03" db="EMBL/GenBank/DDBJ databases">
        <authorList>
            <person name="Martin H S."/>
        </authorList>
    </citation>
    <scope>NUCLEOTIDE SEQUENCE</scope>
</reference>
<keyword evidence="4" id="KW-0520">NAD</keyword>
<evidence type="ECO:0000256" key="2">
    <source>
        <dbReference type="ARBA" id="ARBA00022679"/>
    </source>
</evidence>
<keyword evidence="1" id="KW-0328">Glycosyltransferase</keyword>
<dbReference type="InterPro" id="IPR051838">
    <property type="entry name" value="ARTD_PARP"/>
</dbReference>
<sequence>MYKNTPLGNGFYLSPDLNISIPHSHGGFGWGASTIGGHLSCIAMCEVIDTPDGINYNKPITDEGDGVNNDDGNLSSENTFDTKATHYLVTNSDFLRVRYLLVYAKQPTSIRFSTSNVNRNGCRIPIINLKKKRVRRKYETNYFTMISY</sequence>
<comment type="similarity">
    <text evidence="5">Belongs to the ARTD/PARP family.</text>
</comment>